<evidence type="ECO:0000259" key="1">
    <source>
        <dbReference type="Pfam" id="PF22775"/>
    </source>
</evidence>
<protein>
    <recommendedName>
        <fullName evidence="1">Minor extracellular protease Epr GA-like domain-containing protein</fullName>
    </recommendedName>
</protein>
<evidence type="ECO:0000313" key="3">
    <source>
        <dbReference type="Proteomes" id="UP000190322"/>
    </source>
</evidence>
<proteinExistence type="predicted"/>
<sequence length="851" mass="93594">NDRNDNDIVDTFEKAIIDEILRYITIGQTAQKSAQAHFEKMWSDGIISQDETLYIVKRNVAIKAATDGANVLLKQLPDNAESNGETKQSLQEKVNAINTVEIPKVNDINNDRKLDTPKVISLTIDADKNANRRLDSPEWLASKGKTSVTINLSNDVGPGDRISYQVGSSDIVSRKLSLDEIETKRIVISNVALPDQEGGVLKVWAHIDVSDRTGVKLDKQPIETSIMYDMVSSAPVGKDQLVETIEDSAYQFSRNSFTLGMTDPMDFYPNNFTGITIDSLVTSGELFLDKNGDGVFNHTDTLVRIGDVIASSDLAQLTYISGQNFSGKDSFTFKVMDDGITSNGGSNIADKANTMYINISPKVEANTSFTIGSKLINDGSGQANPKGTGWWQTAYQITPKGTRIESQGIKDHAKIEDIIESFLRGSDTPVRNEQVMSVEPQLSGYNFNANNFTVTKTGGNASLSDLAKKHSINSAGVESGQGQKTSGLVYLKEGQTVVFRYFADDHFQINLGGKVVVQDKEAWNGTQSNGYLVQESGYYTVEMFVYNRTNGNGTGQVGAQVVEMSLDNGRTFKKISTENFDLYKNAVDLFSDNHFINPKFKQAEGATNDGYYTAHQYTNIGYIDNKTQKSNAIQLSFSVQSNDRDGSEQLANMKLSFDKIINKGVVLSDGLLSYTFKGNVGEEIDVMGWNLDNLTLGAGVNAGAYQAILKTTWQDSAELYDWNAQTHSVIGSKDVIDTKEMRDAFDVKIYNPVIDLGNRGNEIQITLQDLIDNTSLNKLYITGGKSDTVDLGRNGTLGNPSSGELFKDSEKSGSWRKGVVITDEFGVKFDTYTHDNNRDEILYIQQGITVI</sequence>
<feature type="non-terminal residue" evidence="2">
    <location>
        <position position="1"/>
    </location>
</feature>
<comment type="caution">
    <text evidence="2">The sequence shown here is derived from an EMBL/GenBank/DDBJ whole genome shotgun (WGS) entry which is preliminary data.</text>
</comment>
<dbReference type="InterPro" id="IPR054725">
    <property type="entry name" value="Epr_GA-like"/>
</dbReference>
<organism evidence="2 3">
    <name type="scientific">Moraxella canis</name>
    <dbReference type="NCBI Taxonomy" id="90239"/>
    <lineage>
        <taxon>Bacteria</taxon>
        <taxon>Pseudomonadati</taxon>
        <taxon>Pseudomonadota</taxon>
        <taxon>Gammaproteobacteria</taxon>
        <taxon>Moraxellales</taxon>
        <taxon>Moraxellaceae</taxon>
        <taxon>Moraxella</taxon>
    </lineage>
</organism>
<name>A0A1S9ZJN9_9GAMM</name>
<feature type="domain" description="Minor extracellular protease Epr GA-like" evidence="1">
    <location>
        <begin position="24"/>
        <end position="111"/>
    </location>
</feature>
<dbReference type="Proteomes" id="UP000190322">
    <property type="component" value="Unassembled WGS sequence"/>
</dbReference>
<reference evidence="2 3" key="1">
    <citation type="submission" date="2017-02" db="EMBL/GenBank/DDBJ databases">
        <title>Draft genome sequence of Moraxella canis CCUG 8415A type strain.</title>
        <authorList>
            <person name="Engstrom-Jakobsson H."/>
            <person name="Salva-Serra F."/>
            <person name="Thorell K."/>
            <person name="Gonzales-Siles L."/>
            <person name="Karlsson R."/>
            <person name="Boulund F."/>
            <person name="Engstrand L."/>
            <person name="Moore E."/>
        </authorList>
    </citation>
    <scope>NUCLEOTIDE SEQUENCE [LARGE SCALE GENOMIC DNA]</scope>
    <source>
        <strain evidence="2 3">CCUG 8415A</strain>
    </source>
</reference>
<evidence type="ECO:0000313" key="2">
    <source>
        <dbReference type="EMBL" id="OOR83497.1"/>
    </source>
</evidence>
<gene>
    <name evidence="2" type="ORF">B0180_08120</name>
</gene>
<accession>A0A1S9ZJN9</accession>
<dbReference type="EMBL" id="MUXT01000008">
    <property type="protein sequence ID" value="OOR83497.1"/>
    <property type="molecule type" value="Genomic_DNA"/>
</dbReference>
<dbReference type="Pfam" id="PF22775">
    <property type="entry name" value="GA_3"/>
    <property type="match status" value="1"/>
</dbReference>
<dbReference type="AlphaFoldDB" id="A0A1S9ZJN9"/>
<dbReference type="RefSeq" id="WP_167366936.1">
    <property type="nucleotide sequence ID" value="NZ_MUXT01000008.1"/>
</dbReference>